<dbReference type="EMBL" id="CP001826">
    <property type="protein sequence ID" value="ACZ43297.1"/>
    <property type="molecule type" value="Genomic_DNA"/>
</dbReference>
<dbReference type="KEGG" id="ttr:Tter_2401"/>
<accession>D1CHS6</accession>
<dbReference type="HOGENOM" id="CLU_3031003_0_0_0"/>
<organism evidence="1 2">
    <name type="scientific">Thermobaculum terrenum (strain ATCC BAA-798 / CCMEE 7001 / YNP1)</name>
    <dbReference type="NCBI Taxonomy" id="525904"/>
    <lineage>
        <taxon>Bacteria</taxon>
        <taxon>Bacillati</taxon>
        <taxon>Chloroflexota</taxon>
        <taxon>Chloroflexia</taxon>
        <taxon>Candidatus Thermobaculales</taxon>
        <taxon>Candidatus Thermobaculaceae</taxon>
        <taxon>Thermobaculum</taxon>
    </lineage>
</organism>
<evidence type="ECO:0000313" key="1">
    <source>
        <dbReference type="EMBL" id="ACZ43297.1"/>
    </source>
</evidence>
<reference evidence="2" key="1">
    <citation type="journal article" date="2010" name="Stand. Genomic Sci.">
        <title>Complete genome sequence of 'Thermobaculum terrenum' type strain (YNP1).</title>
        <authorList>
            <person name="Kiss H."/>
            <person name="Cleland D."/>
            <person name="Lapidus A."/>
            <person name="Lucas S."/>
            <person name="Glavina Del Rio T."/>
            <person name="Nolan M."/>
            <person name="Tice H."/>
            <person name="Han C."/>
            <person name="Goodwin L."/>
            <person name="Pitluck S."/>
            <person name="Liolios K."/>
            <person name="Ivanova N."/>
            <person name="Mavromatis K."/>
            <person name="Ovchinnikova G."/>
            <person name="Pati A."/>
            <person name="Chen A."/>
            <person name="Palaniappan K."/>
            <person name="Land M."/>
            <person name="Hauser L."/>
            <person name="Chang Y."/>
            <person name="Jeffries C."/>
            <person name="Lu M."/>
            <person name="Brettin T."/>
            <person name="Detter J."/>
            <person name="Goker M."/>
            <person name="Tindall B."/>
            <person name="Beck B."/>
            <person name="McDermott T."/>
            <person name="Woyke T."/>
            <person name="Bristow J."/>
            <person name="Eisen J."/>
            <person name="Markowitz V."/>
            <person name="Hugenholtz P."/>
            <person name="Kyrpides N."/>
            <person name="Klenk H."/>
            <person name="Cheng J."/>
        </authorList>
    </citation>
    <scope>NUCLEOTIDE SEQUENCE [LARGE SCALE GENOMIC DNA]</scope>
    <source>
        <strain evidence="2">ATCC BAA-798 / YNP1</strain>
    </source>
</reference>
<protein>
    <submittedName>
        <fullName evidence="1">Uncharacterized protein</fullName>
    </submittedName>
</protein>
<evidence type="ECO:0000313" key="2">
    <source>
        <dbReference type="Proteomes" id="UP000000323"/>
    </source>
</evidence>
<dbReference type="Proteomes" id="UP000000323">
    <property type="component" value="Chromosome 2"/>
</dbReference>
<keyword evidence="2" id="KW-1185">Reference proteome</keyword>
<gene>
    <name evidence="1" type="ordered locus">Tter_2401</name>
</gene>
<proteinExistence type="predicted"/>
<sequence length="55" mass="6338">MRYRCRSCGYVFSAGAAKRNRWGDAVCPACVSPNIERETPRLREIIRTYVLFNAI</sequence>
<name>D1CHS6_THET1</name>
<dbReference type="AlphaFoldDB" id="D1CHS6"/>